<name>A0A317F4G7_9SPHI</name>
<gene>
    <name evidence="3" type="ORF">DF947_03855</name>
</gene>
<evidence type="ECO:0000313" key="4">
    <source>
        <dbReference type="Proteomes" id="UP000245391"/>
    </source>
</evidence>
<dbReference type="GO" id="GO:0016757">
    <property type="term" value="F:glycosyltransferase activity"/>
    <property type="evidence" value="ECO:0007669"/>
    <property type="project" value="UniProtKB-KW"/>
</dbReference>
<evidence type="ECO:0000256" key="1">
    <source>
        <dbReference type="ARBA" id="ARBA00022676"/>
    </source>
</evidence>
<dbReference type="EMBL" id="QGNY01000001">
    <property type="protein sequence ID" value="PWS33755.1"/>
    <property type="molecule type" value="Genomic_DNA"/>
</dbReference>
<organism evidence="3 4">
    <name type="scientific">Pedobacter paludis</name>
    <dbReference type="NCBI Taxonomy" id="2203212"/>
    <lineage>
        <taxon>Bacteria</taxon>
        <taxon>Pseudomonadati</taxon>
        <taxon>Bacteroidota</taxon>
        <taxon>Sphingobacteriia</taxon>
        <taxon>Sphingobacteriales</taxon>
        <taxon>Sphingobacteriaceae</taxon>
        <taxon>Pedobacter</taxon>
    </lineage>
</organism>
<dbReference type="PANTHER" id="PTHR12526:SF510">
    <property type="entry name" value="D-INOSITOL 3-PHOSPHATE GLYCOSYLTRANSFERASE"/>
    <property type="match status" value="1"/>
</dbReference>
<accession>A0A317F4G7</accession>
<dbReference type="PANTHER" id="PTHR12526">
    <property type="entry name" value="GLYCOSYLTRANSFERASE"/>
    <property type="match status" value="1"/>
</dbReference>
<keyword evidence="4" id="KW-1185">Reference proteome</keyword>
<dbReference type="AlphaFoldDB" id="A0A317F4G7"/>
<reference evidence="4" key="1">
    <citation type="submission" date="2018-05" db="EMBL/GenBank/DDBJ databases">
        <title>Pedobacter paludis sp. nov., isolated from wetland soil.</title>
        <authorList>
            <person name="Zhang Y."/>
        </authorList>
    </citation>
    <scope>NUCLEOTIDE SEQUENCE [LARGE SCALE GENOMIC DNA]</scope>
    <source>
        <strain evidence="4">R-8</strain>
    </source>
</reference>
<dbReference type="SUPFAM" id="SSF53756">
    <property type="entry name" value="UDP-Glycosyltransferase/glycogen phosphorylase"/>
    <property type="match status" value="1"/>
</dbReference>
<keyword evidence="2 3" id="KW-0808">Transferase</keyword>
<dbReference type="OrthoDB" id="9811239at2"/>
<evidence type="ECO:0000256" key="2">
    <source>
        <dbReference type="ARBA" id="ARBA00022679"/>
    </source>
</evidence>
<evidence type="ECO:0000313" key="3">
    <source>
        <dbReference type="EMBL" id="PWS33755.1"/>
    </source>
</evidence>
<sequence>MAENKNRLAIITCCLDDWGGSEELWAKSVPYLLDNGIRNITVYKNEINKQHPEFVKLINKGISLKELWPQTSLTKKVYLKLADLVYQFRGKLNLTRYQPNRVANQLVKQFKKNKPDFAIISQGINFDGLAFAYECLKLNIPYIIVCHKAVDFYWPDESDRNFMRETLLKAKKCFFVSQHNLKLTEEQFGVRLTNSNIVINPVKVEVDPQPYPDVSKGLKLACIGRLFVIDKGQDILLRILNQPKWRDREISVSFIGKGPDQDGILEMARLLNVQNITFGGFNGDLKEIWNHHHALILPSRSEGLPLTIIEAMSLGRVSIVTNAGGNAEVLEEGVTGFVGECNEKEFEEAMERAWQKRDEWEAMGKKSAEYISKIIPENPEKIFADLVVDAMNIE</sequence>
<keyword evidence="1" id="KW-0328">Glycosyltransferase</keyword>
<dbReference type="RefSeq" id="WP_109928336.1">
    <property type="nucleotide sequence ID" value="NZ_QGNY01000001.1"/>
</dbReference>
<proteinExistence type="predicted"/>
<dbReference type="Proteomes" id="UP000245391">
    <property type="component" value="Unassembled WGS sequence"/>
</dbReference>
<dbReference type="CDD" id="cd03801">
    <property type="entry name" value="GT4_PimA-like"/>
    <property type="match status" value="1"/>
</dbReference>
<dbReference type="Pfam" id="PF13692">
    <property type="entry name" value="Glyco_trans_1_4"/>
    <property type="match status" value="1"/>
</dbReference>
<dbReference type="Gene3D" id="3.40.50.2000">
    <property type="entry name" value="Glycogen Phosphorylase B"/>
    <property type="match status" value="2"/>
</dbReference>
<protein>
    <submittedName>
        <fullName evidence="3">Group 1 glycosyl transferase</fullName>
    </submittedName>
</protein>
<comment type="caution">
    <text evidence="3">The sequence shown here is derived from an EMBL/GenBank/DDBJ whole genome shotgun (WGS) entry which is preliminary data.</text>
</comment>